<evidence type="ECO:0000259" key="7">
    <source>
        <dbReference type="PROSITE" id="PS51379"/>
    </source>
</evidence>
<evidence type="ECO:0000256" key="4">
    <source>
        <dbReference type="ARBA" id="ARBA00023004"/>
    </source>
</evidence>
<comment type="function">
    <text evidence="6">Ferredoxins are iron-sulfur proteins that transfer electrons in a wide variety of metabolic reactions.</text>
</comment>
<dbReference type="InterPro" id="IPR001080">
    <property type="entry name" value="3Fe4S_ferredoxin"/>
</dbReference>
<dbReference type="EMBL" id="BOPZ01000012">
    <property type="protein sequence ID" value="GIM29038.1"/>
    <property type="molecule type" value="Genomic_DNA"/>
</dbReference>
<dbReference type="InterPro" id="IPR017896">
    <property type="entry name" value="4Fe4S_Fe-S-bd"/>
</dbReference>
<dbReference type="GO" id="GO:0005506">
    <property type="term" value="F:iron ion binding"/>
    <property type="evidence" value="ECO:0007669"/>
    <property type="project" value="UniProtKB-UniRule"/>
</dbReference>
<dbReference type="Pfam" id="PF13370">
    <property type="entry name" value="Fer4_13"/>
    <property type="match status" value="1"/>
</dbReference>
<proteinExistence type="predicted"/>
<name>A0A919S0I3_9CLOT</name>
<dbReference type="PANTHER" id="PTHR36923">
    <property type="entry name" value="FERREDOXIN"/>
    <property type="match status" value="1"/>
</dbReference>
<evidence type="ECO:0000256" key="3">
    <source>
        <dbReference type="ARBA" id="ARBA00022982"/>
    </source>
</evidence>
<dbReference type="GO" id="GO:0051536">
    <property type="term" value="F:iron-sulfur cluster binding"/>
    <property type="evidence" value="ECO:0007669"/>
    <property type="project" value="UniProtKB-KW"/>
</dbReference>
<dbReference type="PANTHER" id="PTHR36923:SF3">
    <property type="entry name" value="FERREDOXIN"/>
    <property type="match status" value="1"/>
</dbReference>
<evidence type="ECO:0000256" key="6">
    <source>
        <dbReference type="RuleBase" id="RU368020"/>
    </source>
</evidence>
<dbReference type="Gene3D" id="3.30.70.20">
    <property type="match status" value="1"/>
</dbReference>
<comment type="caution">
    <text evidence="8">The sequence shown here is derived from an EMBL/GenBank/DDBJ whole genome shotgun (WGS) entry which is preliminary data.</text>
</comment>
<evidence type="ECO:0000313" key="9">
    <source>
        <dbReference type="Proteomes" id="UP000679179"/>
    </source>
</evidence>
<feature type="domain" description="4Fe-4S ferredoxin-type" evidence="7">
    <location>
        <begin position="1"/>
        <end position="29"/>
    </location>
</feature>
<organism evidence="8 9">
    <name type="scientific">Clostridium polyendosporum</name>
    <dbReference type="NCBI Taxonomy" id="69208"/>
    <lineage>
        <taxon>Bacteria</taxon>
        <taxon>Bacillati</taxon>
        <taxon>Bacillota</taxon>
        <taxon>Clostridia</taxon>
        <taxon>Eubacteriales</taxon>
        <taxon>Clostridiaceae</taxon>
        <taxon>Clostridium</taxon>
    </lineage>
</organism>
<dbReference type="GO" id="GO:0009055">
    <property type="term" value="F:electron transfer activity"/>
    <property type="evidence" value="ECO:0007669"/>
    <property type="project" value="UniProtKB-UniRule"/>
</dbReference>
<keyword evidence="2 6" id="KW-0479">Metal-binding</keyword>
<keyword evidence="9" id="KW-1185">Reference proteome</keyword>
<protein>
    <recommendedName>
        <fullName evidence="6">Ferredoxin</fullName>
    </recommendedName>
</protein>
<reference evidence="8" key="1">
    <citation type="submission" date="2021-03" db="EMBL/GenBank/DDBJ databases">
        <title>Taxonomic study of Clostridium polyendosporum from meadow-gley soil under rice.</title>
        <authorList>
            <person name="Kobayashi H."/>
            <person name="Tanizawa Y."/>
            <person name="Yagura M."/>
        </authorList>
    </citation>
    <scope>NUCLEOTIDE SEQUENCE</scope>
    <source>
        <strain evidence="8">JCM 30710</strain>
    </source>
</reference>
<evidence type="ECO:0000256" key="5">
    <source>
        <dbReference type="ARBA" id="ARBA00023014"/>
    </source>
</evidence>
<evidence type="ECO:0000313" key="8">
    <source>
        <dbReference type="EMBL" id="GIM29038.1"/>
    </source>
</evidence>
<dbReference type="InterPro" id="IPR051269">
    <property type="entry name" value="Fe-S_cluster_ET"/>
</dbReference>
<gene>
    <name evidence="8" type="ORF">CPJCM30710_17040</name>
</gene>
<dbReference type="AlphaFoldDB" id="A0A919S0I3"/>
<dbReference type="RefSeq" id="WP_212903752.1">
    <property type="nucleotide sequence ID" value="NZ_BOPZ01000012.1"/>
</dbReference>
<dbReference type="PROSITE" id="PS51379">
    <property type="entry name" value="4FE4S_FER_2"/>
    <property type="match status" value="1"/>
</dbReference>
<dbReference type="PRINTS" id="PR00352">
    <property type="entry name" value="3FE4SFRDOXIN"/>
</dbReference>
<keyword evidence="3 6" id="KW-0249">Electron transport</keyword>
<evidence type="ECO:0000256" key="2">
    <source>
        <dbReference type="ARBA" id="ARBA00022723"/>
    </source>
</evidence>
<accession>A0A919S0I3</accession>
<keyword evidence="4 6" id="KW-0408">Iron</keyword>
<keyword evidence="1 6" id="KW-0813">Transport</keyword>
<sequence>MKAHVDQDTCIGCGLCPSICPEVFQMNDDGKAEEIVDEVPTTAEDSAKEAADGCPVNAISTS</sequence>
<dbReference type="Proteomes" id="UP000679179">
    <property type="component" value="Unassembled WGS sequence"/>
</dbReference>
<keyword evidence="5 6" id="KW-0411">Iron-sulfur</keyword>
<dbReference type="SUPFAM" id="SSF54862">
    <property type="entry name" value="4Fe-4S ferredoxins"/>
    <property type="match status" value="1"/>
</dbReference>
<evidence type="ECO:0000256" key="1">
    <source>
        <dbReference type="ARBA" id="ARBA00022448"/>
    </source>
</evidence>